<sequence>MDINTQITPSQESLTSIESPTDSPARSPSPAQSSSQATTRPGNLVKAKTLMKSGNSPTSLGPNIPVSRYLQSPEITVPNTVPPTQSIATSSSIDLYFLANRFTKDPFLTMLLYNTFKECTGSDPFSANAKNFFRVKNYLTRTYVSGFSRMNIPKARSILSTLGIATDCTFGMEFLSQDLLEVQLENEYAPYFYQLLKKYEIFKIAQQNVLRPGDRSTPEVLRNIKESFISRIRGTVGTNNKEMLRKLLSQIAKELEINN</sequence>
<comment type="caution">
    <text evidence="2">The sequence shown here is derived from an EMBL/GenBank/DDBJ whole genome shotgun (WGS) entry which is preliminary data.</text>
</comment>
<feature type="compositionally biased region" description="Low complexity" evidence="1">
    <location>
        <begin position="23"/>
        <end position="40"/>
    </location>
</feature>
<feature type="compositionally biased region" description="Polar residues" evidence="1">
    <location>
        <begin position="1"/>
        <end position="22"/>
    </location>
</feature>
<evidence type="ECO:0000256" key="1">
    <source>
        <dbReference type="SAM" id="MobiDB-lite"/>
    </source>
</evidence>
<feature type="region of interest" description="Disordered" evidence="1">
    <location>
        <begin position="1"/>
        <end position="41"/>
    </location>
</feature>
<reference evidence="2 3" key="1">
    <citation type="journal article" date="2018" name="MBio">
        <title>Comparative Genomics Reveals the Core Gene Toolbox for the Fungus-Insect Symbiosis.</title>
        <authorList>
            <person name="Wang Y."/>
            <person name="Stata M."/>
            <person name="Wang W."/>
            <person name="Stajich J.E."/>
            <person name="White M.M."/>
            <person name="Moncalvo J.M."/>
        </authorList>
    </citation>
    <scope>NUCLEOTIDE SEQUENCE [LARGE SCALE GENOMIC DNA]</scope>
    <source>
        <strain evidence="2 3">AUS-77-4</strain>
    </source>
</reference>
<keyword evidence="3" id="KW-1185">Reference proteome</keyword>
<organism evidence="2 3">
    <name type="scientific">Furculomyces boomerangus</name>
    <dbReference type="NCBI Taxonomy" id="61424"/>
    <lineage>
        <taxon>Eukaryota</taxon>
        <taxon>Fungi</taxon>
        <taxon>Fungi incertae sedis</taxon>
        <taxon>Zoopagomycota</taxon>
        <taxon>Kickxellomycotina</taxon>
        <taxon>Harpellomycetes</taxon>
        <taxon>Harpellales</taxon>
        <taxon>Harpellaceae</taxon>
        <taxon>Furculomyces</taxon>
    </lineage>
</organism>
<name>A0A2T9XWX3_9FUNG</name>
<dbReference type="Proteomes" id="UP000245699">
    <property type="component" value="Unassembled WGS sequence"/>
</dbReference>
<accession>A0A2T9XWX3</accession>
<evidence type="ECO:0000313" key="2">
    <source>
        <dbReference type="EMBL" id="PVU84582.1"/>
    </source>
</evidence>
<proteinExistence type="predicted"/>
<gene>
    <name evidence="2" type="ORF">BB559_007552</name>
</gene>
<dbReference type="EMBL" id="MBFT01001275">
    <property type="protein sequence ID" value="PVU84582.1"/>
    <property type="molecule type" value="Genomic_DNA"/>
</dbReference>
<evidence type="ECO:0000313" key="3">
    <source>
        <dbReference type="Proteomes" id="UP000245699"/>
    </source>
</evidence>
<dbReference type="AlphaFoldDB" id="A0A2T9XWX3"/>
<protein>
    <submittedName>
        <fullName evidence="2">Uncharacterized protein</fullName>
    </submittedName>
</protein>